<gene>
    <name evidence="1" type="ORF">KK103_15695</name>
</gene>
<accession>A0A6G7GAY9</accession>
<name>A0A6G7GAY9_9MICO</name>
<dbReference type="EMBL" id="JAHEWX010000025">
    <property type="protein sequence ID" value="MBT1543206.1"/>
    <property type="molecule type" value="Genomic_DNA"/>
</dbReference>
<proteinExistence type="predicted"/>
<evidence type="ECO:0000313" key="2">
    <source>
        <dbReference type="Proteomes" id="UP000709437"/>
    </source>
</evidence>
<dbReference type="AlphaFoldDB" id="A0A6G7GAY9"/>
<dbReference type="Proteomes" id="UP000709437">
    <property type="component" value="Unassembled WGS sequence"/>
</dbReference>
<organism evidence="1 2">
    <name type="scientific">Curtobacterium flaccumfaciens pv. flaccumfaciens</name>
    <dbReference type="NCBI Taxonomy" id="138532"/>
    <lineage>
        <taxon>Bacteria</taxon>
        <taxon>Bacillati</taxon>
        <taxon>Actinomycetota</taxon>
        <taxon>Actinomycetes</taxon>
        <taxon>Micrococcales</taxon>
        <taxon>Microbacteriaceae</taxon>
        <taxon>Curtobacterium</taxon>
    </lineage>
</organism>
<evidence type="ECO:0000313" key="1">
    <source>
        <dbReference type="EMBL" id="MBT1543206.1"/>
    </source>
</evidence>
<protein>
    <submittedName>
        <fullName evidence="1">Uncharacterized protein</fullName>
    </submittedName>
</protein>
<reference evidence="1" key="1">
    <citation type="submission" date="2021-05" db="EMBL/GenBank/DDBJ databases">
        <title>Whole genome sequence of Curtobacterium flaccumfaciens pv. flaccumfaciens strain CFBP 3417.</title>
        <authorList>
            <person name="Osdaghi E."/>
            <person name="Taghouti G."/>
            <person name="Portier P."/>
            <person name="Fazliarab A."/>
            <person name="Taghavi S.M."/>
            <person name="Briand M."/>
            <person name="Le-Saux M."/>
            <person name="Jacques M.-A."/>
        </authorList>
    </citation>
    <scope>NUCLEOTIDE SEQUENCE</scope>
    <source>
        <strain evidence="1">CFBP 3417</strain>
    </source>
</reference>
<dbReference type="RefSeq" id="WP_128781740.1">
    <property type="nucleotide sequence ID" value="NZ_CP041260.1"/>
</dbReference>
<comment type="caution">
    <text evidence="1">The sequence shown here is derived from an EMBL/GenBank/DDBJ whole genome shotgun (WGS) entry which is preliminary data.</text>
</comment>
<sequence>MQNSNNSDDSFVAWMVGLGALVLFGPGILASTVPKVQAWLIGKHILVTKGVIIPIGSGAGLDLIRIVIGVGALILIGTLAAFIIRAYVRARVRARLRRLAASQGVRA</sequence>